<dbReference type="PANTHER" id="PTHR48022">
    <property type="entry name" value="PLASTIDIC GLUCOSE TRANSPORTER 4"/>
    <property type="match status" value="1"/>
</dbReference>
<feature type="transmembrane region" description="Helical" evidence="8">
    <location>
        <begin position="7"/>
        <end position="25"/>
    </location>
</feature>
<comment type="caution">
    <text evidence="10">The sequence shown here is derived from an EMBL/GenBank/DDBJ whole genome shotgun (WGS) entry which is preliminary data.</text>
</comment>
<sequence length="520" mass="58285">MVSRKLAYNWFISIVAAMCMVLYGYDASTFNSVQGSDNWLEWFNLTSDSTYMLGLINTVYSIGAIVSGWFIGGPVRSERPAFVRFPTDSECQADYFGRRVGMGLGCFVTICATMLQTFAPKGNLGCFMAGRVIVGVGQGMALSEMAPPEIRGYIMAFWQTFYSVGAFIAYWINYACSLNREKLGQWDWKMVVIFQILVPTIIIVLLPFQPETPRWHIQKSGNIEGARAALQRIRDTDAQVEEELMVIREAIEYEKEAISPGYGALFKDPSIRRRMYIAMVLNMGQQLTGQGTLNSYSTAIYKKVWSSTKTINLINALNATFGILFTLNAVWTVDRFGRRWLLIVGACGMSLCTMLVAVVGLTTPGTDTKSEPVGISIVFLLFFFIFFYKPSWGATVWIWTSEIFSMNVRAQAVGMCSQTQNVAQAIFNQFFPIFLARQGLKCMFFFMAVNICLAAFVWWIVPETKRVPLEEIDVLFGGANHVDKGAQMLGVPEEQSGAHHVAEKDGRATVREEEGHARYS</sequence>
<feature type="compositionally biased region" description="Basic and acidic residues" evidence="7">
    <location>
        <begin position="496"/>
        <end position="520"/>
    </location>
</feature>
<dbReference type="InterPro" id="IPR020846">
    <property type="entry name" value="MFS_dom"/>
</dbReference>
<keyword evidence="11" id="KW-1185">Reference proteome</keyword>
<dbReference type="PRINTS" id="PR00171">
    <property type="entry name" value="SUGRTRNSPORT"/>
</dbReference>
<dbReference type="Pfam" id="PF00083">
    <property type="entry name" value="Sugar_tr"/>
    <property type="match status" value="1"/>
</dbReference>
<dbReference type="GO" id="GO:0016020">
    <property type="term" value="C:membrane"/>
    <property type="evidence" value="ECO:0007669"/>
    <property type="project" value="UniProtKB-SubCell"/>
</dbReference>
<keyword evidence="5 8" id="KW-1133">Transmembrane helix</keyword>
<dbReference type="InterPro" id="IPR005828">
    <property type="entry name" value="MFS_sugar_transport-like"/>
</dbReference>
<feature type="transmembrane region" description="Helical" evidence="8">
    <location>
        <begin position="442"/>
        <end position="461"/>
    </location>
</feature>
<dbReference type="FunFam" id="1.20.1250.20:FF:000134">
    <property type="entry name" value="MFS sugar transporter protein"/>
    <property type="match status" value="1"/>
</dbReference>
<dbReference type="InterPro" id="IPR050360">
    <property type="entry name" value="MFS_Sugar_Transporters"/>
</dbReference>
<keyword evidence="3" id="KW-0813">Transport</keyword>
<protein>
    <recommendedName>
        <fullName evidence="9">Major facilitator superfamily (MFS) profile domain-containing protein</fullName>
    </recommendedName>
</protein>
<evidence type="ECO:0000256" key="5">
    <source>
        <dbReference type="ARBA" id="ARBA00022989"/>
    </source>
</evidence>
<evidence type="ECO:0000256" key="1">
    <source>
        <dbReference type="ARBA" id="ARBA00004141"/>
    </source>
</evidence>
<feature type="transmembrane region" description="Helical" evidence="8">
    <location>
        <begin position="192"/>
        <end position="208"/>
    </location>
</feature>
<feature type="transmembrane region" description="Helical" evidence="8">
    <location>
        <begin position="51"/>
        <end position="75"/>
    </location>
</feature>
<dbReference type="STRING" id="356882.A0A423V9Z5"/>
<dbReference type="InterPro" id="IPR005829">
    <property type="entry name" value="Sugar_transporter_CS"/>
</dbReference>
<proteinExistence type="inferred from homology"/>
<comment type="similarity">
    <text evidence="2">Belongs to the major facilitator superfamily. Sugar transporter (TC 2.A.1.1) family.</text>
</comment>
<evidence type="ECO:0000256" key="3">
    <source>
        <dbReference type="ARBA" id="ARBA00022448"/>
    </source>
</evidence>
<feature type="transmembrane region" description="Helical" evidence="8">
    <location>
        <begin position="153"/>
        <end position="172"/>
    </location>
</feature>
<dbReference type="PANTHER" id="PTHR48022:SF46">
    <property type="entry name" value="SUGAR TRANSPORTER, PUTATIVE (AFU_ORTHOLOGUE AFUA_1G11830)-RELATED"/>
    <property type="match status" value="1"/>
</dbReference>
<dbReference type="OrthoDB" id="6612291at2759"/>
<dbReference type="InterPro" id="IPR003663">
    <property type="entry name" value="Sugar/inositol_transpt"/>
</dbReference>
<evidence type="ECO:0000313" key="11">
    <source>
        <dbReference type="Proteomes" id="UP000283895"/>
    </source>
</evidence>
<feature type="transmembrane region" description="Helical" evidence="8">
    <location>
        <begin position="313"/>
        <end position="333"/>
    </location>
</feature>
<organism evidence="10 11">
    <name type="scientific">Cytospora schulzeri</name>
    <dbReference type="NCBI Taxonomy" id="448051"/>
    <lineage>
        <taxon>Eukaryota</taxon>
        <taxon>Fungi</taxon>
        <taxon>Dikarya</taxon>
        <taxon>Ascomycota</taxon>
        <taxon>Pezizomycotina</taxon>
        <taxon>Sordariomycetes</taxon>
        <taxon>Sordariomycetidae</taxon>
        <taxon>Diaporthales</taxon>
        <taxon>Cytosporaceae</taxon>
        <taxon>Cytospora</taxon>
    </lineage>
</organism>
<reference evidence="10 11" key="1">
    <citation type="submission" date="2015-09" db="EMBL/GenBank/DDBJ databases">
        <title>Host preference determinants of Valsa canker pathogens revealed by comparative genomics.</title>
        <authorList>
            <person name="Yin Z."/>
            <person name="Huang L."/>
        </authorList>
    </citation>
    <scope>NUCLEOTIDE SEQUENCE [LARGE SCALE GENOMIC DNA]</scope>
    <source>
        <strain evidence="10 11">03-1</strain>
    </source>
</reference>
<evidence type="ECO:0000256" key="7">
    <source>
        <dbReference type="SAM" id="MobiDB-lite"/>
    </source>
</evidence>
<dbReference type="InterPro" id="IPR036259">
    <property type="entry name" value="MFS_trans_sf"/>
</dbReference>
<keyword evidence="6 8" id="KW-0472">Membrane</keyword>
<comment type="subcellular location">
    <subcellularLocation>
        <location evidence="1">Membrane</location>
        <topology evidence="1">Multi-pass membrane protein</topology>
    </subcellularLocation>
</comment>
<dbReference type="Proteomes" id="UP000283895">
    <property type="component" value="Unassembled WGS sequence"/>
</dbReference>
<feature type="transmembrane region" description="Helical" evidence="8">
    <location>
        <begin position="96"/>
        <end position="116"/>
    </location>
</feature>
<dbReference type="Gene3D" id="1.20.1250.20">
    <property type="entry name" value="MFS general substrate transporter like domains"/>
    <property type="match status" value="1"/>
</dbReference>
<dbReference type="PROSITE" id="PS00216">
    <property type="entry name" value="SUGAR_TRANSPORT_1"/>
    <property type="match status" value="1"/>
</dbReference>
<evidence type="ECO:0000259" key="9">
    <source>
        <dbReference type="PROSITE" id="PS50850"/>
    </source>
</evidence>
<gene>
    <name evidence="10" type="ORF">VMCG_10577</name>
</gene>
<dbReference type="AlphaFoldDB" id="A0A423V9Z5"/>
<evidence type="ECO:0000256" key="6">
    <source>
        <dbReference type="ARBA" id="ARBA00023136"/>
    </source>
</evidence>
<evidence type="ECO:0000256" key="8">
    <source>
        <dbReference type="SAM" id="Phobius"/>
    </source>
</evidence>
<evidence type="ECO:0000313" key="10">
    <source>
        <dbReference type="EMBL" id="ROV87733.1"/>
    </source>
</evidence>
<dbReference type="EMBL" id="LKEA01000089">
    <property type="protein sequence ID" value="ROV87733.1"/>
    <property type="molecule type" value="Genomic_DNA"/>
</dbReference>
<dbReference type="PROSITE" id="PS50850">
    <property type="entry name" value="MFS"/>
    <property type="match status" value="1"/>
</dbReference>
<keyword evidence="4 8" id="KW-0812">Transmembrane</keyword>
<feature type="transmembrane region" description="Helical" evidence="8">
    <location>
        <begin position="340"/>
        <end position="361"/>
    </location>
</feature>
<evidence type="ECO:0000256" key="4">
    <source>
        <dbReference type="ARBA" id="ARBA00022692"/>
    </source>
</evidence>
<feature type="transmembrane region" description="Helical" evidence="8">
    <location>
        <begin position="373"/>
        <end position="399"/>
    </location>
</feature>
<name>A0A423V9Z5_9PEZI</name>
<feature type="domain" description="Major facilitator superfamily (MFS) profile" evidence="9">
    <location>
        <begin position="12"/>
        <end position="465"/>
    </location>
</feature>
<evidence type="ECO:0000256" key="2">
    <source>
        <dbReference type="ARBA" id="ARBA00010992"/>
    </source>
</evidence>
<dbReference type="GO" id="GO:0005351">
    <property type="term" value="F:carbohydrate:proton symporter activity"/>
    <property type="evidence" value="ECO:0007669"/>
    <property type="project" value="TreeGrafter"/>
</dbReference>
<feature type="region of interest" description="Disordered" evidence="7">
    <location>
        <begin position="495"/>
        <end position="520"/>
    </location>
</feature>
<accession>A0A423V9Z5</accession>
<dbReference type="SUPFAM" id="SSF103473">
    <property type="entry name" value="MFS general substrate transporter"/>
    <property type="match status" value="1"/>
</dbReference>